<dbReference type="GO" id="GO:0006487">
    <property type="term" value="P:protein N-linked glycosylation"/>
    <property type="evidence" value="ECO:0007669"/>
    <property type="project" value="TreeGrafter"/>
</dbReference>
<dbReference type="AlphaFoldDB" id="A0A9W8IG53"/>
<name>A0A9W8IG53_9FUNG</name>
<evidence type="ECO:0000256" key="8">
    <source>
        <dbReference type="SAM" id="MobiDB-lite"/>
    </source>
</evidence>
<dbReference type="EMBL" id="JANBUW010000012">
    <property type="protein sequence ID" value="KAJ2851476.1"/>
    <property type="molecule type" value="Genomic_DNA"/>
</dbReference>
<accession>A0A9W8IG53</accession>
<dbReference type="OrthoDB" id="6372431at2759"/>
<keyword evidence="6" id="KW-0067">ATP-binding</keyword>
<feature type="binding site" evidence="6">
    <location>
        <begin position="279"/>
        <end position="283"/>
    </location>
    <ligand>
        <name>ATP</name>
        <dbReference type="ChEBI" id="CHEBI:30616"/>
    </ligand>
</feature>
<proteinExistence type="inferred from homology"/>
<dbReference type="Proteomes" id="UP001139887">
    <property type="component" value="Unassembled WGS sequence"/>
</dbReference>
<feature type="active site" description="Proton acceptor" evidence="5">
    <location>
        <position position="249"/>
    </location>
</feature>
<dbReference type="GO" id="GO:0045134">
    <property type="term" value="F:UDP phosphatase activity"/>
    <property type="evidence" value="ECO:0007669"/>
    <property type="project" value="TreeGrafter"/>
</dbReference>
<evidence type="ECO:0000313" key="10">
    <source>
        <dbReference type="EMBL" id="KAJ2851476.1"/>
    </source>
</evidence>
<dbReference type="EC" id="3.6.1.42" evidence="4"/>
<evidence type="ECO:0000256" key="9">
    <source>
        <dbReference type="SAM" id="Phobius"/>
    </source>
</evidence>
<evidence type="ECO:0000256" key="4">
    <source>
        <dbReference type="ARBA" id="ARBA00038903"/>
    </source>
</evidence>
<evidence type="ECO:0000256" key="7">
    <source>
        <dbReference type="RuleBase" id="RU003833"/>
    </source>
</evidence>
<keyword evidence="6" id="KW-0547">Nucleotide-binding</keyword>
<dbReference type="PANTHER" id="PTHR11782">
    <property type="entry name" value="ADENOSINE/GUANOSINE DIPHOSPHATASE"/>
    <property type="match status" value="1"/>
</dbReference>
<dbReference type="Gene3D" id="3.30.420.40">
    <property type="match status" value="1"/>
</dbReference>
<comment type="caution">
    <text evidence="10">The sequence shown here is derived from an EMBL/GenBank/DDBJ whole genome shotgun (WGS) entry which is preliminary data.</text>
</comment>
<dbReference type="InterPro" id="IPR000407">
    <property type="entry name" value="GDA1_CD39_NTPase"/>
</dbReference>
<comment type="similarity">
    <text evidence="1 7">Belongs to the GDA1/CD39 NTPase family.</text>
</comment>
<keyword evidence="2 7" id="KW-0378">Hydrolase</keyword>
<reference evidence="10" key="1">
    <citation type="submission" date="2022-07" db="EMBL/GenBank/DDBJ databases">
        <title>Phylogenomic reconstructions and comparative analyses of Kickxellomycotina fungi.</title>
        <authorList>
            <person name="Reynolds N.K."/>
            <person name="Stajich J.E."/>
            <person name="Barry K."/>
            <person name="Grigoriev I.V."/>
            <person name="Crous P."/>
            <person name="Smith M.E."/>
        </authorList>
    </citation>
    <scope>NUCLEOTIDE SEQUENCE</scope>
    <source>
        <strain evidence="10">NRRL 1566</strain>
    </source>
</reference>
<dbReference type="GO" id="GO:0005794">
    <property type="term" value="C:Golgi apparatus"/>
    <property type="evidence" value="ECO:0007669"/>
    <property type="project" value="TreeGrafter"/>
</dbReference>
<keyword evidence="11" id="KW-1185">Reference proteome</keyword>
<gene>
    <name evidence="10" type="primary">GDA1</name>
    <name evidence="10" type="ORF">IWW36_001115</name>
</gene>
<dbReference type="GO" id="GO:0017111">
    <property type="term" value="F:ribonucleoside triphosphate phosphatase activity"/>
    <property type="evidence" value="ECO:0007669"/>
    <property type="project" value="TreeGrafter"/>
</dbReference>
<protein>
    <recommendedName>
        <fullName evidence="4">guanosine-diphosphatase</fullName>
        <ecNumber evidence="4">3.6.1.42</ecNumber>
    </recommendedName>
</protein>
<keyword evidence="9" id="KW-0472">Membrane</keyword>
<dbReference type="Pfam" id="PF01150">
    <property type="entry name" value="GDA1_CD39"/>
    <property type="match status" value="1"/>
</dbReference>
<evidence type="ECO:0000313" key="11">
    <source>
        <dbReference type="Proteomes" id="UP001139887"/>
    </source>
</evidence>
<dbReference type="PANTHER" id="PTHR11782:SF83">
    <property type="entry name" value="GUANOSINE-DIPHOSPHATASE"/>
    <property type="match status" value="1"/>
</dbReference>
<dbReference type="GO" id="GO:0016020">
    <property type="term" value="C:membrane"/>
    <property type="evidence" value="ECO:0007669"/>
    <property type="project" value="TreeGrafter"/>
</dbReference>
<keyword evidence="9" id="KW-1133">Transmembrane helix</keyword>
<evidence type="ECO:0000256" key="3">
    <source>
        <dbReference type="ARBA" id="ARBA00037742"/>
    </source>
</evidence>
<dbReference type="CDD" id="cd24040">
    <property type="entry name" value="ASKHA_NBD_GDA1"/>
    <property type="match status" value="1"/>
</dbReference>
<evidence type="ECO:0000256" key="1">
    <source>
        <dbReference type="ARBA" id="ARBA00009283"/>
    </source>
</evidence>
<evidence type="ECO:0000256" key="2">
    <source>
        <dbReference type="ARBA" id="ARBA00022801"/>
    </source>
</evidence>
<dbReference type="GO" id="GO:0005524">
    <property type="term" value="F:ATP binding"/>
    <property type="evidence" value="ECO:0007669"/>
    <property type="project" value="UniProtKB-KW"/>
</dbReference>
<organism evidence="10 11">
    <name type="scientific">Coemansia brasiliensis</name>
    <dbReference type="NCBI Taxonomy" id="2650707"/>
    <lineage>
        <taxon>Eukaryota</taxon>
        <taxon>Fungi</taxon>
        <taxon>Fungi incertae sedis</taxon>
        <taxon>Zoopagomycota</taxon>
        <taxon>Kickxellomycotina</taxon>
        <taxon>Kickxellomycetes</taxon>
        <taxon>Kickxellales</taxon>
        <taxon>Kickxellaceae</taxon>
        <taxon>Coemansia</taxon>
    </lineage>
</organism>
<dbReference type="Gene3D" id="3.30.420.150">
    <property type="entry name" value="Exopolyphosphatase. Domain 2"/>
    <property type="match status" value="1"/>
</dbReference>
<evidence type="ECO:0000256" key="5">
    <source>
        <dbReference type="PIRSR" id="PIRSR600407-1"/>
    </source>
</evidence>
<comment type="function">
    <text evidence="3">After transfer of sugars to endogenous macromolecular acceptors, the enzyme converts nucleoside diphosphates to nucleoside monophosphates which in turn exit the Golgi lumen in a coupled antiporter reaction, allowing entry of additional nucleotide sugar from the cytosol.</text>
</comment>
<dbReference type="PROSITE" id="PS01238">
    <property type="entry name" value="GDA1_CD39_NTPASE"/>
    <property type="match status" value="1"/>
</dbReference>
<feature type="transmembrane region" description="Helical" evidence="9">
    <location>
        <begin position="70"/>
        <end position="89"/>
    </location>
</feature>
<keyword evidence="9" id="KW-0812">Transmembrane</keyword>
<evidence type="ECO:0000256" key="6">
    <source>
        <dbReference type="PIRSR" id="PIRSR600407-2"/>
    </source>
</evidence>
<sequence>MPNKTLQRRYTQSREQTPSSSTVDNSSESPIQKQQSESIELTDARMFSETTEAYNALGQYPKPRRFPLKALLRLAAIVICLCTLGYFGIATLRSSSLGASRVETLDPRLLSVHCDVPHQGKPLIQYVLMIDAGSTGSRIHVYKFNYCKQSPELEDEVFEQIKPGLSSYKDDAEGAARSLDSLMQVGMKHVPKSLRACTPVAVKATAGLRKLGAEKSELILRAVERRLSSNYPFKLIPESPVEVMDGKDEGIYAWITVNYLLNTLGKEEHKTAATFDLGGGSTQIVFEPQFERWNNQTHGPQLAPGEHRYEMSYGGQEYTLYQHSYLGFGLMEARKAFKTKIAQELASSGKFSAEHPCFPPGFREEVSTDKSQITIKGLVKQSLNSKNQQDQCYQEVRKLFNKNAPCQVAPCSFDGVYQPELSSTFASNPFYIFSYFYDRTYPLHLRSEFSLQDLKQLTQKVCSFDLDLFSKEEQDEITAENHYCLDLSFQYALLVDGVGMSQNRTVRSTRKIDGAETGWCLGASLAILDEHNYCK</sequence>
<dbReference type="GO" id="GO:0009134">
    <property type="term" value="P:nucleoside diphosphate catabolic process"/>
    <property type="evidence" value="ECO:0007669"/>
    <property type="project" value="TreeGrafter"/>
</dbReference>
<feature type="region of interest" description="Disordered" evidence="8">
    <location>
        <begin position="1"/>
        <end position="38"/>
    </location>
</feature>
<dbReference type="GO" id="GO:0004382">
    <property type="term" value="F:GDP phosphatase activity"/>
    <property type="evidence" value="ECO:0007669"/>
    <property type="project" value="UniProtKB-EC"/>
</dbReference>